<reference evidence="3" key="1">
    <citation type="journal article" date="2019" name="Int. J. Syst. Evol. Microbiol.">
        <title>The Global Catalogue of Microorganisms (GCM) 10K type strain sequencing project: providing services to taxonomists for standard genome sequencing and annotation.</title>
        <authorList>
            <consortium name="The Broad Institute Genomics Platform"/>
            <consortium name="The Broad Institute Genome Sequencing Center for Infectious Disease"/>
            <person name="Wu L."/>
            <person name="Ma J."/>
        </authorList>
    </citation>
    <scope>NUCLEOTIDE SEQUENCE [LARGE SCALE GENOMIC DNA]</scope>
    <source>
        <strain evidence="3">CCM 8691</strain>
    </source>
</reference>
<feature type="region of interest" description="Disordered" evidence="1">
    <location>
        <begin position="1"/>
        <end position="24"/>
    </location>
</feature>
<organism evidence="2 3">
    <name type="scientific">Pedobacter lithocola</name>
    <dbReference type="NCBI Taxonomy" id="1908239"/>
    <lineage>
        <taxon>Bacteria</taxon>
        <taxon>Pseudomonadati</taxon>
        <taxon>Bacteroidota</taxon>
        <taxon>Sphingobacteriia</taxon>
        <taxon>Sphingobacteriales</taxon>
        <taxon>Sphingobacteriaceae</taxon>
        <taxon>Pedobacter</taxon>
    </lineage>
</organism>
<dbReference type="EMBL" id="JBHSBW010000013">
    <property type="protein sequence ID" value="MFC4212772.1"/>
    <property type="molecule type" value="Genomic_DNA"/>
</dbReference>
<comment type="caution">
    <text evidence="2">The sequence shown here is derived from an EMBL/GenBank/DDBJ whole genome shotgun (WGS) entry which is preliminary data.</text>
</comment>
<sequence length="85" mass="10203">MVGKGATFIGKKRRKEEIGRDGRRKKEVKWRYVKWKMEEIWKMDDGDQYLDDGVHYIQHVSAINHFPSTIFHHKPSYLPVLFGRE</sequence>
<evidence type="ECO:0000256" key="1">
    <source>
        <dbReference type="SAM" id="MobiDB-lite"/>
    </source>
</evidence>
<gene>
    <name evidence="2" type="ORF">ACFOWA_16370</name>
</gene>
<accession>A0ABV8PEP4</accession>
<name>A0ABV8PEP4_9SPHI</name>
<keyword evidence="3" id="KW-1185">Reference proteome</keyword>
<proteinExistence type="predicted"/>
<dbReference type="RefSeq" id="WP_378987029.1">
    <property type="nucleotide sequence ID" value="NZ_JBHSBW010000013.1"/>
</dbReference>
<protein>
    <submittedName>
        <fullName evidence="2">Uncharacterized protein</fullName>
    </submittedName>
</protein>
<evidence type="ECO:0000313" key="3">
    <source>
        <dbReference type="Proteomes" id="UP001595789"/>
    </source>
</evidence>
<evidence type="ECO:0000313" key="2">
    <source>
        <dbReference type="EMBL" id="MFC4212772.1"/>
    </source>
</evidence>
<dbReference type="Proteomes" id="UP001595789">
    <property type="component" value="Unassembled WGS sequence"/>
</dbReference>